<gene>
    <name evidence="2" type="ORF">EHQ49_00705</name>
</gene>
<dbReference type="Proteomes" id="UP000298125">
    <property type="component" value="Unassembled WGS sequence"/>
</dbReference>
<dbReference type="EMBL" id="RQGA01000001">
    <property type="protein sequence ID" value="TGL45939.1"/>
    <property type="molecule type" value="Genomic_DNA"/>
</dbReference>
<evidence type="ECO:0000256" key="1">
    <source>
        <dbReference type="SAM" id="SignalP"/>
    </source>
</evidence>
<evidence type="ECO:0000313" key="2">
    <source>
        <dbReference type="EMBL" id="TGL45939.1"/>
    </source>
</evidence>
<feature type="chain" id="PRO_5020602824" evidence="1">
    <location>
        <begin position="23"/>
        <end position="163"/>
    </location>
</feature>
<proteinExistence type="predicted"/>
<keyword evidence="1" id="KW-0732">Signal</keyword>
<comment type="caution">
    <text evidence="2">The sequence shown here is derived from an EMBL/GenBank/DDBJ whole genome shotgun (WGS) entry which is preliminary data.</text>
</comment>
<protein>
    <submittedName>
        <fullName evidence="2">Uncharacterized protein</fullName>
    </submittedName>
</protein>
<evidence type="ECO:0000313" key="3">
    <source>
        <dbReference type="Proteomes" id="UP000298125"/>
    </source>
</evidence>
<accession>A0A4R9JKC3</accession>
<dbReference type="RefSeq" id="WP_135575343.1">
    <property type="nucleotide sequence ID" value="NZ_RQGA01000001.1"/>
</dbReference>
<dbReference type="OrthoDB" id="328505at2"/>
<organism evidence="2 3">
    <name type="scientific">Leptospira perdikensis</name>
    <dbReference type="NCBI Taxonomy" id="2484948"/>
    <lineage>
        <taxon>Bacteria</taxon>
        <taxon>Pseudomonadati</taxon>
        <taxon>Spirochaetota</taxon>
        <taxon>Spirochaetia</taxon>
        <taxon>Leptospirales</taxon>
        <taxon>Leptospiraceae</taxon>
        <taxon>Leptospira</taxon>
    </lineage>
</organism>
<feature type="signal peptide" evidence="1">
    <location>
        <begin position="1"/>
        <end position="22"/>
    </location>
</feature>
<keyword evidence="3" id="KW-1185">Reference proteome</keyword>
<reference evidence="2" key="1">
    <citation type="journal article" date="2019" name="PLoS Negl. Trop. Dis.">
        <title>Revisiting the worldwide diversity of Leptospira species in the environment.</title>
        <authorList>
            <person name="Vincent A.T."/>
            <person name="Schiettekatte O."/>
            <person name="Bourhy P."/>
            <person name="Veyrier F.J."/>
            <person name="Picardeau M."/>
        </authorList>
    </citation>
    <scope>NUCLEOTIDE SEQUENCE [LARGE SCALE GENOMIC DNA]</scope>
    <source>
        <strain evidence="2">201702692</strain>
    </source>
</reference>
<name>A0A4R9JKC3_9LEPT</name>
<dbReference type="AlphaFoldDB" id="A0A4R9JKC3"/>
<sequence>MKSSKILMIVILVLFAKISTFAMNEFGQNPKKIPTKKIIVTKSNNCCYLGVDHQNKVRINQICKNKSITTFELEFLESSQVCTIIENVTFVDNHGKKYKPKGYSGISNCPDSIPVSSGDRFTWSFELLDTSATSFSLSEVELEEASGMNAWQWRDVSISHCRF</sequence>